<keyword evidence="1" id="KW-0812">Transmembrane</keyword>
<accession>A0A1I7XA27</accession>
<organism evidence="2 3">
    <name type="scientific">Heterorhabditis bacteriophora</name>
    <name type="common">Entomopathogenic nematode worm</name>
    <dbReference type="NCBI Taxonomy" id="37862"/>
    <lineage>
        <taxon>Eukaryota</taxon>
        <taxon>Metazoa</taxon>
        <taxon>Ecdysozoa</taxon>
        <taxon>Nematoda</taxon>
        <taxon>Chromadorea</taxon>
        <taxon>Rhabditida</taxon>
        <taxon>Rhabditina</taxon>
        <taxon>Rhabditomorpha</taxon>
        <taxon>Strongyloidea</taxon>
        <taxon>Heterorhabditidae</taxon>
        <taxon>Heterorhabditis</taxon>
    </lineage>
</organism>
<evidence type="ECO:0000313" key="2">
    <source>
        <dbReference type="Proteomes" id="UP000095283"/>
    </source>
</evidence>
<evidence type="ECO:0000256" key="1">
    <source>
        <dbReference type="SAM" id="Phobius"/>
    </source>
</evidence>
<keyword evidence="1" id="KW-0472">Membrane</keyword>
<reference evidence="3" key="1">
    <citation type="submission" date="2016-11" db="UniProtKB">
        <authorList>
            <consortium name="WormBaseParasite"/>
        </authorList>
    </citation>
    <scope>IDENTIFICATION</scope>
</reference>
<name>A0A1I7XA27_HETBA</name>
<keyword evidence="1" id="KW-1133">Transmembrane helix</keyword>
<proteinExistence type="predicted"/>
<sequence>MRESYETINASLVCIIMRVINLNYLLPLEEVLVLFLNKFHM</sequence>
<keyword evidence="2" id="KW-1185">Reference proteome</keyword>
<evidence type="ECO:0000313" key="3">
    <source>
        <dbReference type="WBParaSite" id="Hba_14369"/>
    </source>
</evidence>
<protein>
    <submittedName>
        <fullName evidence="3">Uncharacterized protein</fullName>
    </submittedName>
</protein>
<dbReference type="WBParaSite" id="Hba_14369">
    <property type="protein sequence ID" value="Hba_14369"/>
    <property type="gene ID" value="Hba_14369"/>
</dbReference>
<dbReference type="Proteomes" id="UP000095283">
    <property type="component" value="Unplaced"/>
</dbReference>
<feature type="transmembrane region" description="Helical" evidence="1">
    <location>
        <begin position="7"/>
        <end position="26"/>
    </location>
</feature>
<dbReference type="AlphaFoldDB" id="A0A1I7XA27"/>